<dbReference type="Proteomes" id="UP000646548">
    <property type="component" value="Unassembled WGS sequence"/>
</dbReference>
<organism evidence="2 3">
    <name type="scientific">Oryzias melastigma</name>
    <name type="common">Marine medaka</name>
    <dbReference type="NCBI Taxonomy" id="30732"/>
    <lineage>
        <taxon>Eukaryota</taxon>
        <taxon>Metazoa</taxon>
        <taxon>Chordata</taxon>
        <taxon>Craniata</taxon>
        <taxon>Vertebrata</taxon>
        <taxon>Euteleostomi</taxon>
        <taxon>Actinopterygii</taxon>
        <taxon>Neopterygii</taxon>
        <taxon>Teleostei</taxon>
        <taxon>Neoteleostei</taxon>
        <taxon>Acanthomorphata</taxon>
        <taxon>Ovalentaria</taxon>
        <taxon>Atherinomorphae</taxon>
        <taxon>Beloniformes</taxon>
        <taxon>Adrianichthyidae</taxon>
        <taxon>Oryziinae</taxon>
        <taxon>Oryzias</taxon>
    </lineage>
</organism>
<protein>
    <submittedName>
        <fullName evidence="2">Uncharacterized protein</fullName>
    </submittedName>
</protein>
<accession>A0A834F3N5</accession>
<evidence type="ECO:0000256" key="1">
    <source>
        <dbReference type="SAM" id="MobiDB-lite"/>
    </source>
</evidence>
<dbReference type="EMBL" id="WKFB01000529">
    <property type="protein sequence ID" value="KAF6720186.1"/>
    <property type="molecule type" value="Genomic_DNA"/>
</dbReference>
<name>A0A834F3N5_ORYME</name>
<sequence length="253" mass="27488">MGFHPQPLENKMPAHRGSREKTNRIFWAAGELKLILTQVRSCRLENYSPPCSIQLFLLEPGLHNDHSRSQMIIRDFGGLLCANSCSPDAWRSPASQKQGGGCILAGDVDDHLGVGAQAYRSEDHTEVSSLLLQHDPPSSSTLSEGGLDTYLSVEQRKNPEDPPRSGPRGLHSSMKAAVSPARHRSEPPKHARTSCAYPSGPSAPPKVYSVACLPGSRKQRVLSELAASLTPCCLHVHLGTQTLTRMTRNTTAI</sequence>
<dbReference type="AlphaFoldDB" id="A0A834F3N5"/>
<proteinExistence type="predicted"/>
<evidence type="ECO:0000313" key="3">
    <source>
        <dbReference type="Proteomes" id="UP000646548"/>
    </source>
</evidence>
<gene>
    <name evidence="2" type="ORF">FQA47_010207</name>
</gene>
<comment type="caution">
    <text evidence="2">The sequence shown here is derived from an EMBL/GenBank/DDBJ whole genome shotgun (WGS) entry which is preliminary data.</text>
</comment>
<evidence type="ECO:0000313" key="2">
    <source>
        <dbReference type="EMBL" id="KAF6720186.1"/>
    </source>
</evidence>
<feature type="region of interest" description="Disordered" evidence="1">
    <location>
        <begin position="153"/>
        <end position="202"/>
    </location>
</feature>
<reference evidence="2" key="1">
    <citation type="journal article" name="BMC Genomics">
        <title>Long-read sequencing and de novo genome assembly of marine medaka (Oryzias melastigma).</title>
        <authorList>
            <person name="Liang P."/>
            <person name="Saqib H.S.A."/>
            <person name="Ni X."/>
            <person name="Shen Y."/>
        </authorList>
    </citation>
    <scope>NUCLEOTIDE SEQUENCE</scope>
    <source>
        <strain evidence="2">Bigg-433</strain>
    </source>
</reference>
<feature type="compositionally biased region" description="Basic and acidic residues" evidence="1">
    <location>
        <begin position="154"/>
        <end position="163"/>
    </location>
</feature>